<evidence type="ECO:0000256" key="1">
    <source>
        <dbReference type="ARBA" id="ARBA00004561"/>
    </source>
</evidence>
<dbReference type="GO" id="GO:0009289">
    <property type="term" value="C:pilus"/>
    <property type="evidence" value="ECO:0007669"/>
    <property type="project" value="UniProtKB-SubCell"/>
</dbReference>
<evidence type="ECO:0000256" key="4">
    <source>
        <dbReference type="ARBA" id="ARBA00023263"/>
    </source>
</evidence>
<dbReference type="Proteomes" id="UP000197157">
    <property type="component" value="Chromosome"/>
</dbReference>
<dbReference type="InterPro" id="IPR036937">
    <property type="entry name" value="Adhesion_dom_fimbrial_sf"/>
</dbReference>
<organism evidence="6 7">
    <name type="scientific">Salmonella enterica subsp. enterica serovar Macclesfield str. S-1643</name>
    <dbReference type="NCBI Taxonomy" id="1242107"/>
    <lineage>
        <taxon>Bacteria</taxon>
        <taxon>Pseudomonadati</taxon>
        <taxon>Pseudomonadota</taxon>
        <taxon>Gammaproteobacteria</taxon>
        <taxon>Enterobacterales</taxon>
        <taxon>Enterobacteriaceae</taxon>
        <taxon>Salmonella</taxon>
    </lineage>
</organism>
<feature type="domain" description="Fimbrial-type adhesion" evidence="5">
    <location>
        <begin position="214"/>
        <end position="364"/>
    </location>
</feature>
<dbReference type="InterPro" id="IPR008966">
    <property type="entry name" value="Adhesion_dom_sf"/>
</dbReference>
<gene>
    <name evidence="6" type="ORF">LFZ25_24565</name>
</gene>
<evidence type="ECO:0000313" key="7">
    <source>
        <dbReference type="Proteomes" id="UP000197157"/>
    </source>
</evidence>
<evidence type="ECO:0000313" key="6">
    <source>
        <dbReference type="EMBL" id="ASG18854.1"/>
    </source>
</evidence>
<sequence length="366" mass="38616">MGSVVNKIIYCCILGVGLFLVKLPLAYSASSGTCSSTSGTHVLHLSFPVTKISAQNNIAGKTLTDIAEATSSESYSVKCECDLAHHNGTFHEIYYTADPAPGMKYDMTRSGLAFYYLNEYVDVGTKIYVLNAEYNGVPFEHVSNQTKTTDHTCSGSGTSGANINLQTGTNARLSFHIKRSINGTVVIPATDIAVLYAGISSSASRGDIIAKVRISGSLSAPQSCSINADQTIYVDFDTISASDFSSTVGQAITSRKITKTVDVECTGMGDARMQGVDVSFTGTERSADDSMVVTSNEDVGIKVYNKNGTEINVNNGNLPADMENTSLMGHKNGSVTFSAAPASLTGARPKPGTFTASATLTIEFTN</sequence>
<dbReference type="SUPFAM" id="SSF49401">
    <property type="entry name" value="Bacterial adhesins"/>
    <property type="match status" value="1"/>
</dbReference>
<dbReference type="Pfam" id="PF00419">
    <property type="entry name" value="Fimbrial"/>
    <property type="match status" value="1"/>
</dbReference>
<dbReference type="Gene3D" id="2.60.40.1090">
    <property type="entry name" value="Fimbrial-type adhesion domain"/>
    <property type="match status" value="1"/>
</dbReference>
<name>A0A2C9P652_SALET</name>
<dbReference type="EMBL" id="CP022117">
    <property type="protein sequence ID" value="ASG18854.1"/>
    <property type="molecule type" value="Genomic_DNA"/>
</dbReference>
<evidence type="ECO:0000256" key="2">
    <source>
        <dbReference type="ARBA" id="ARBA00006671"/>
    </source>
</evidence>
<proteinExistence type="inferred from homology"/>
<accession>A0A2C9P652</accession>
<comment type="subcellular location">
    <subcellularLocation>
        <location evidence="1">Fimbrium</location>
    </subcellularLocation>
</comment>
<comment type="similarity">
    <text evidence="2">Belongs to the fimbrial protein family.</text>
</comment>
<dbReference type="GO" id="GO:0043709">
    <property type="term" value="P:cell adhesion involved in single-species biofilm formation"/>
    <property type="evidence" value="ECO:0007669"/>
    <property type="project" value="TreeGrafter"/>
</dbReference>
<dbReference type="InterPro" id="IPR050263">
    <property type="entry name" value="Bact_Fimbrial_Adh_Pro"/>
</dbReference>
<keyword evidence="3" id="KW-0732">Signal</keyword>
<reference evidence="6 7" key="1">
    <citation type="submission" date="2017-06" db="EMBL/GenBank/DDBJ databases">
        <title>Salmonella reference genomes for public health.</title>
        <authorList>
            <person name="Robertson J."/>
            <person name="Yoshida C."/>
            <person name="Gurnik S."/>
            <person name="Nash J."/>
        </authorList>
    </citation>
    <scope>NUCLEOTIDE SEQUENCE [LARGE SCALE GENOMIC DNA]</scope>
    <source>
        <strain evidence="6 7">S-1643</strain>
    </source>
</reference>
<keyword evidence="4" id="KW-0281">Fimbrium</keyword>
<evidence type="ECO:0000259" key="5">
    <source>
        <dbReference type="Pfam" id="PF00419"/>
    </source>
</evidence>
<dbReference type="InterPro" id="IPR000259">
    <property type="entry name" value="Adhesion_dom_fimbrial"/>
</dbReference>
<dbReference type="AlphaFoldDB" id="A0A2C9P652"/>
<dbReference type="PANTHER" id="PTHR33420:SF31">
    <property type="entry name" value="TYPE 1 FIMBRIN D-MANNOSE SPECIFIC ADHESIN"/>
    <property type="match status" value="1"/>
</dbReference>
<dbReference type="PANTHER" id="PTHR33420">
    <property type="entry name" value="FIMBRIAL SUBUNIT ELFA-RELATED"/>
    <property type="match status" value="1"/>
</dbReference>
<protein>
    <submittedName>
        <fullName evidence="6">Fimbrial protein</fullName>
    </submittedName>
</protein>
<evidence type="ECO:0000256" key="3">
    <source>
        <dbReference type="ARBA" id="ARBA00022729"/>
    </source>
</evidence>